<protein>
    <submittedName>
        <fullName evidence="1">Uncharacterized protein</fullName>
    </submittedName>
</protein>
<sequence>MDIFGEIRAWTEMNGGQWEGVGYLTPDTQWHEIRIMVDFWRGTTSVKIDGRSYPSCLTGTAKPETWGTETAARLQAEIISLYPEPSGIRVMHKAEFKDWIWVWEPQNACRVFLPFIRK</sequence>
<dbReference type="InParanoid" id="A0A540VJD0"/>
<dbReference type="Proteomes" id="UP000317371">
    <property type="component" value="Unassembled WGS sequence"/>
</dbReference>
<dbReference type="RefSeq" id="WP_141609239.1">
    <property type="nucleotide sequence ID" value="NZ_VIGC02000006.1"/>
</dbReference>
<reference evidence="1 2" key="1">
    <citation type="submission" date="2019-06" db="EMBL/GenBank/DDBJ databases">
        <title>Genome sequence of Litorilinea aerophila BAA-2444.</title>
        <authorList>
            <person name="Maclea K.S."/>
            <person name="Maurais E.G."/>
            <person name="Iannazzi L.C."/>
        </authorList>
    </citation>
    <scope>NUCLEOTIDE SEQUENCE [LARGE SCALE GENOMIC DNA]</scope>
    <source>
        <strain evidence="1 2">ATCC BAA-2444</strain>
    </source>
</reference>
<proteinExistence type="predicted"/>
<keyword evidence="2" id="KW-1185">Reference proteome</keyword>
<evidence type="ECO:0000313" key="1">
    <source>
        <dbReference type="EMBL" id="TQE96867.1"/>
    </source>
</evidence>
<evidence type="ECO:0000313" key="2">
    <source>
        <dbReference type="Proteomes" id="UP000317371"/>
    </source>
</evidence>
<gene>
    <name evidence="1" type="ORF">FKZ61_06350</name>
</gene>
<dbReference type="OrthoDB" id="1421849at2"/>
<dbReference type="EMBL" id="VIGC01000006">
    <property type="protein sequence ID" value="TQE96867.1"/>
    <property type="molecule type" value="Genomic_DNA"/>
</dbReference>
<organism evidence="1 2">
    <name type="scientific">Litorilinea aerophila</name>
    <dbReference type="NCBI Taxonomy" id="1204385"/>
    <lineage>
        <taxon>Bacteria</taxon>
        <taxon>Bacillati</taxon>
        <taxon>Chloroflexota</taxon>
        <taxon>Caldilineae</taxon>
        <taxon>Caldilineales</taxon>
        <taxon>Caldilineaceae</taxon>
        <taxon>Litorilinea</taxon>
    </lineage>
</organism>
<name>A0A540VJD0_9CHLR</name>
<dbReference type="AlphaFoldDB" id="A0A540VJD0"/>
<accession>A0A540VJD0</accession>
<comment type="caution">
    <text evidence="1">The sequence shown here is derived from an EMBL/GenBank/DDBJ whole genome shotgun (WGS) entry which is preliminary data.</text>
</comment>